<evidence type="ECO:0000256" key="5">
    <source>
        <dbReference type="ARBA" id="ARBA00022968"/>
    </source>
</evidence>
<keyword evidence="6 8" id="KW-0325">Glycoprotein</keyword>
<evidence type="ECO:0000313" key="10">
    <source>
        <dbReference type="Proteomes" id="UP000436088"/>
    </source>
</evidence>
<dbReference type="GO" id="GO:0008168">
    <property type="term" value="F:methyltransferase activity"/>
    <property type="evidence" value="ECO:0007669"/>
    <property type="project" value="UniProtKB-UniRule"/>
</dbReference>
<sequence>MRVMCLGSLGRNAVPQGADKYIDQLASVIPITNGTVRTALDTGVGLQAGGHTFGVEMLLPCRLLLEIHMSTGSICSGKRRGCHWRSWDHKNAYPSRSFDMAHCSRCLIPWEQMVNGMYMKEVECLRPGGYWYFQVHQSIGGTITNHGSVPRRNFRRNSKRLRMLPNFFAGRRNMRKGNCHLAKRVNDEACHGSEMILVSARLGKLMMSVFKLGFNQLRPVHLCHSYLVNCTRRCLIPAGIRMSMLRIYITGLAVQENGCMCYTLSRWVSFPHTQGHMISFIPMVFSFVPGQMYLEDILLEMDRILRPEGAVIIVRGRVVIKVKKITAGMPHSDRPWGADLETLCHDLSCRALVDVRFPTYGSAIKGVDETAPRKRKRYRFMPMIEIFKLAVTNFKVYIFYLEFSVPTVRVQYGFILTVWSAGMGSNILEEKVLDFYYFETLGAVLITPFGRKEIE</sequence>
<evidence type="ECO:0000256" key="3">
    <source>
        <dbReference type="ARBA" id="ARBA00022603"/>
    </source>
</evidence>
<organism evidence="9 10">
    <name type="scientific">Hibiscus syriacus</name>
    <name type="common">Rose of Sharon</name>
    <dbReference type="NCBI Taxonomy" id="106335"/>
    <lineage>
        <taxon>Eukaryota</taxon>
        <taxon>Viridiplantae</taxon>
        <taxon>Streptophyta</taxon>
        <taxon>Embryophyta</taxon>
        <taxon>Tracheophyta</taxon>
        <taxon>Spermatophyta</taxon>
        <taxon>Magnoliopsida</taxon>
        <taxon>eudicotyledons</taxon>
        <taxon>Gunneridae</taxon>
        <taxon>Pentapetalae</taxon>
        <taxon>rosids</taxon>
        <taxon>malvids</taxon>
        <taxon>Malvales</taxon>
        <taxon>Malvaceae</taxon>
        <taxon>Malvoideae</taxon>
        <taxon>Hibiscus</taxon>
    </lineage>
</organism>
<dbReference type="PANTHER" id="PTHR10108">
    <property type="entry name" value="SAM-DEPENDENT METHYLTRANSFERASE"/>
    <property type="match status" value="1"/>
</dbReference>
<evidence type="ECO:0000256" key="7">
    <source>
        <dbReference type="ARBA" id="ARBA00037847"/>
    </source>
</evidence>
<proteinExistence type="inferred from homology"/>
<dbReference type="GO" id="GO:0016020">
    <property type="term" value="C:membrane"/>
    <property type="evidence" value="ECO:0007669"/>
    <property type="project" value="UniProtKB-SubCell"/>
</dbReference>
<gene>
    <name evidence="9" type="ORF">F3Y22_tig00009840pilonHSYRG00011</name>
</gene>
<keyword evidence="4 8" id="KW-0808">Transferase</keyword>
<evidence type="ECO:0000256" key="4">
    <source>
        <dbReference type="ARBA" id="ARBA00022679"/>
    </source>
</evidence>
<evidence type="ECO:0000256" key="6">
    <source>
        <dbReference type="ARBA" id="ARBA00023180"/>
    </source>
</evidence>
<evidence type="ECO:0000256" key="2">
    <source>
        <dbReference type="ARBA" id="ARBA00008361"/>
    </source>
</evidence>
<keyword evidence="10" id="KW-1185">Reference proteome</keyword>
<keyword evidence="5 8" id="KW-0735">Signal-anchor</keyword>
<comment type="similarity">
    <text evidence="2 8">Belongs to the methyltransferase superfamily.</text>
</comment>
<keyword evidence="3 8" id="KW-0489">Methyltransferase</keyword>
<dbReference type="GO" id="GO:0032259">
    <property type="term" value="P:methylation"/>
    <property type="evidence" value="ECO:0007669"/>
    <property type="project" value="UniProtKB-KW"/>
</dbReference>
<dbReference type="Proteomes" id="UP000436088">
    <property type="component" value="Unassembled WGS sequence"/>
</dbReference>
<evidence type="ECO:0000256" key="8">
    <source>
        <dbReference type="RuleBase" id="RU366043"/>
    </source>
</evidence>
<dbReference type="InterPro" id="IPR029063">
    <property type="entry name" value="SAM-dependent_MTases_sf"/>
</dbReference>
<comment type="caution">
    <text evidence="9">The sequence shown here is derived from an EMBL/GenBank/DDBJ whole genome shotgun (WGS) entry which is preliminary data.</text>
</comment>
<reference evidence="9" key="1">
    <citation type="submission" date="2019-09" db="EMBL/GenBank/DDBJ databases">
        <title>Draft genome information of white flower Hibiscus syriacus.</title>
        <authorList>
            <person name="Kim Y.-M."/>
        </authorList>
    </citation>
    <scope>NUCLEOTIDE SEQUENCE [LARGE SCALE GENOMIC DNA]</scope>
    <source>
        <strain evidence="9">YM2019G1</strain>
    </source>
</reference>
<dbReference type="EC" id="2.1.1.-" evidence="8"/>
<accession>A0A6A3CCD1</accession>
<dbReference type="AlphaFoldDB" id="A0A6A3CCD1"/>
<dbReference type="Pfam" id="PF03141">
    <property type="entry name" value="Methyltransf_29"/>
    <property type="match status" value="2"/>
</dbReference>
<protein>
    <recommendedName>
        <fullName evidence="8">Methyltransferase</fullName>
        <ecNumber evidence="8">2.1.1.-</ecNumber>
    </recommendedName>
</protein>
<dbReference type="InterPro" id="IPR004159">
    <property type="entry name" value="Put_SAM_MeTrfase"/>
</dbReference>
<dbReference type="EMBL" id="VEPZ02000451">
    <property type="protein sequence ID" value="KAE8724819.1"/>
    <property type="molecule type" value="Genomic_DNA"/>
</dbReference>
<comment type="subcellular location">
    <subcellularLocation>
        <location evidence="7">Endomembrane system</location>
        <topology evidence="7">Single-pass membrane protein</topology>
    </subcellularLocation>
    <subcellularLocation>
        <location evidence="1 8">Membrane</location>
        <topology evidence="1 8">Single-pass type II membrane protein</topology>
    </subcellularLocation>
</comment>
<dbReference type="PANTHER" id="PTHR10108:SF1119">
    <property type="entry name" value="METHYLTRANSFERASE PMT2-RELATED"/>
    <property type="match status" value="1"/>
</dbReference>
<evidence type="ECO:0000256" key="1">
    <source>
        <dbReference type="ARBA" id="ARBA00004606"/>
    </source>
</evidence>
<dbReference type="GO" id="GO:0005768">
    <property type="term" value="C:endosome"/>
    <property type="evidence" value="ECO:0007669"/>
    <property type="project" value="TreeGrafter"/>
</dbReference>
<name>A0A6A3CCD1_HIBSY</name>
<keyword evidence="5 8" id="KW-0812">Transmembrane</keyword>
<evidence type="ECO:0000313" key="9">
    <source>
        <dbReference type="EMBL" id="KAE8724819.1"/>
    </source>
</evidence>
<dbReference type="SUPFAM" id="SSF53335">
    <property type="entry name" value="S-adenosyl-L-methionine-dependent methyltransferases"/>
    <property type="match status" value="1"/>
</dbReference>
<dbReference type="GO" id="GO:0005802">
    <property type="term" value="C:trans-Golgi network"/>
    <property type="evidence" value="ECO:0007669"/>
    <property type="project" value="TreeGrafter"/>
</dbReference>